<evidence type="ECO:0000256" key="3">
    <source>
        <dbReference type="ARBA" id="ARBA00016439"/>
    </source>
</evidence>
<protein>
    <recommendedName>
        <fullName evidence="3">Nucleoporin NUP35</fullName>
    </recommendedName>
    <alternativeName>
        <fullName evidence="11">35 kDa nucleoporin</fullName>
    </alternativeName>
    <alternativeName>
        <fullName evidence="10">Nucleoporin NUP53</fullName>
    </alternativeName>
</protein>
<comment type="subcellular location">
    <subcellularLocation>
        <location evidence="1">Nucleus</location>
        <location evidence="1">Nuclear pore complex</location>
    </subcellularLocation>
</comment>
<evidence type="ECO:0000313" key="16">
    <source>
        <dbReference type="Proteomes" id="UP001353858"/>
    </source>
</evidence>
<reference evidence="16" key="1">
    <citation type="submission" date="2023-01" db="EMBL/GenBank/DDBJ databases">
        <title>Key to firefly adult light organ development and bioluminescence: homeobox transcription factors regulate luciferase expression and transportation to peroxisome.</title>
        <authorList>
            <person name="Fu X."/>
        </authorList>
    </citation>
    <scope>NUCLEOTIDE SEQUENCE [LARGE SCALE GENOMIC DNA]</scope>
</reference>
<evidence type="ECO:0000256" key="5">
    <source>
        <dbReference type="ARBA" id="ARBA00022816"/>
    </source>
</evidence>
<dbReference type="InterPro" id="IPR012677">
    <property type="entry name" value="Nucleotide-bd_a/b_plait_sf"/>
</dbReference>
<evidence type="ECO:0000259" key="14">
    <source>
        <dbReference type="PROSITE" id="PS51472"/>
    </source>
</evidence>
<keyword evidence="9 12" id="KW-0539">Nucleus</keyword>
<dbReference type="GO" id="GO:0044615">
    <property type="term" value="C:nuclear pore nuclear basket"/>
    <property type="evidence" value="ECO:0007669"/>
    <property type="project" value="TreeGrafter"/>
</dbReference>
<dbReference type="PANTHER" id="PTHR21527">
    <property type="entry name" value="NUCLEOPORIN NUP35"/>
    <property type="match status" value="1"/>
</dbReference>
<keyword evidence="16" id="KW-1185">Reference proteome</keyword>
<dbReference type="Gene3D" id="3.30.70.330">
    <property type="match status" value="1"/>
</dbReference>
<dbReference type="InterPro" id="IPR007846">
    <property type="entry name" value="RRM_NUP35_dom"/>
</dbReference>
<dbReference type="GO" id="GO:0051028">
    <property type="term" value="P:mRNA transport"/>
    <property type="evidence" value="ECO:0007669"/>
    <property type="project" value="UniProtKB-UniRule"/>
</dbReference>
<dbReference type="CDD" id="cd12441">
    <property type="entry name" value="RRM_Nup53_like"/>
    <property type="match status" value="1"/>
</dbReference>
<organism evidence="15 16">
    <name type="scientific">Aquatica leii</name>
    <dbReference type="NCBI Taxonomy" id="1421715"/>
    <lineage>
        <taxon>Eukaryota</taxon>
        <taxon>Metazoa</taxon>
        <taxon>Ecdysozoa</taxon>
        <taxon>Arthropoda</taxon>
        <taxon>Hexapoda</taxon>
        <taxon>Insecta</taxon>
        <taxon>Pterygota</taxon>
        <taxon>Neoptera</taxon>
        <taxon>Endopterygota</taxon>
        <taxon>Coleoptera</taxon>
        <taxon>Polyphaga</taxon>
        <taxon>Elateriformia</taxon>
        <taxon>Elateroidea</taxon>
        <taxon>Lampyridae</taxon>
        <taxon>Luciolinae</taxon>
        <taxon>Aquatica</taxon>
    </lineage>
</organism>
<evidence type="ECO:0000256" key="4">
    <source>
        <dbReference type="ARBA" id="ARBA00022448"/>
    </source>
</evidence>
<feature type="region of interest" description="Disordered" evidence="13">
    <location>
        <begin position="1"/>
        <end position="95"/>
    </location>
</feature>
<keyword evidence="5 12" id="KW-0509">mRNA transport</keyword>
<dbReference type="GO" id="GO:0003676">
    <property type="term" value="F:nucleic acid binding"/>
    <property type="evidence" value="ECO:0007669"/>
    <property type="project" value="InterPro"/>
</dbReference>
<dbReference type="GO" id="GO:0006607">
    <property type="term" value="P:NLS-bearing protein import into nucleus"/>
    <property type="evidence" value="ECO:0007669"/>
    <property type="project" value="TreeGrafter"/>
</dbReference>
<evidence type="ECO:0000256" key="2">
    <source>
        <dbReference type="ARBA" id="ARBA00009454"/>
    </source>
</evidence>
<evidence type="ECO:0000256" key="13">
    <source>
        <dbReference type="SAM" id="MobiDB-lite"/>
    </source>
</evidence>
<dbReference type="FunFam" id="3.30.70.330:FF:000095">
    <property type="entry name" value="Putative Nucleoporin NUP53"/>
    <property type="match status" value="1"/>
</dbReference>
<dbReference type="PIRSF" id="PIRSF038119">
    <property type="entry name" value="Nucleoporin_NUP53"/>
    <property type="match status" value="1"/>
</dbReference>
<dbReference type="GO" id="GO:0005543">
    <property type="term" value="F:phospholipid binding"/>
    <property type="evidence" value="ECO:0007669"/>
    <property type="project" value="TreeGrafter"/>
</dbReference>
<dbReference type="AlphaFoldDB" id="A0AAN7Q443"/>
<dbReference type="InterPro" id="IPR017389">
    <property type="entry name" value="Nucleoporin_NUP53"/>
</dbReference>
<dbReference type="PANTHER" id="PTHR21527:SF6">
    <property type="entry name" value="NUCLEOPORIN NUP35"/>
    <property type="match status" value="1"/>
</dbReference>
<dbReference type="SUPFAM" id="SSF54928">
    <property type="entry name" value="RNA-binding domain, RBD"/>
    <property type="match status" value="1"/>
</dbReference>
<evidence type="ECO:0000256" key="9">
    <source>
        <dbReference type="ARBA" id="ARBA00023242"/>
    </source>
</evidence>
<dbReference type="Proteomes" id="UP001353858">
    <property type="component" value="Unassembled WGS sequence"/>
</dbReference>
<dbReference type="EMBL" id="JARPUR010000003">
    <property type="protein sequence ID" value="KAK4879005.1"/>
    <property type="molecule type" value="Genomic_DNA"/>
</dbReference>
<proteinExistence type="inferred from homology"/>
<evidence type="ECO:0000256" key="7">
    <source>
        <dbReference type="ARBA" id="ARBA00023010"/>
    </source>
</evidence>
<keyword evidence="6" id="KW-0653">Protein transport</keyword>
<dbReference type="GO" id="GO:0006999">
    <property type="term" value="P:nuclear pore organization"/>
    <property type="evidence" value="ECO:0007669"/>
    <property type="project" value="TreeGrafter"/>
</dbReference>
<feature type="compositionally biased region" description="Polar residues" evidence="13">
    <location>
        <begin position="32"/>
        <end position="41"/>
    </location>
</feature>
<accession>A0AAN7Q443</accession>
<dbReference type="GO" id="GO:0017056">
    <property type="term" value="F:structural constituent of nuclear pore"/>
    <property type="evidence" value="ECO:0007669"/>
    <property type="project" value="InterPro"/>
</dbReference>
<feature type="compositionally biased region" description="Low complexity" evidence="13">
    <location>
        <begin position="1"/>
        <end position="25"/>
    </location>
</feature>
<feature type="domain" description="RRM Nup35-type" evidence="14">
    <location>
        <begin position="150"/>
        <end position="230"/>
    </location>
</feature>
<evidence type="ECO:0000256" key="12">
    <source>
        <dbReference type="PROSITE-ProRule" id="PRU00804"/>
    </source>
</evidence>
<dbReference type="Pfam" id="PF05172">
    <property type="entry name" value="RRM_Nup35"/>
    <property type="match status" value="1"/>
</dbReference>
<evidence type="ECO:0000256" key="11">
    <source>
        <dbReference type="ARBA" id="ARBA00030250"/>
    </source>
</evidence>
<keyword evidence="7" id="KW-0811">Translocation</keyword>
<evidence type="ECO:0000256" key="8">
    <source>
        <dbReference type="ARBA" id="ARBA00023132"/>
    </source>
</evidence>
<dbReference type="PROSITE" id="PS51472">
    <property type="entry name" value="RRM_NUP35"/>
    <property type="match status" value="1"/>
</dbReference>
<comment type="caution">
    <text evidence="15">The sequence shown here is derived from an EMBL/GenBank/DDBJ whole genome shotgun (WGS) entry which is preliminary data.</text>
</comment>
<evidence type="ECO:0000313" key="15">
    <source>
        <dbReference type="EMBL" id="KAK4879005.1"/>
    </source>
</evidence>
<keyword evidence="8 12" id="KW-0906">Nuclear pore complex</keyword>
<evidence type="ECO:0000256" key="6">
    <source>
        <dbReference type="ARBA" id="ARBA00022927"/>
    </source>
</evidence>
<evidence type="ECO:0000256" key="10">
    <source>
        <dbReference type="ARBA" id="ARBA00029997"/>
    </source>
</evidence>
<name>A0AAN7Q443_9COLE</name>
<sequence>MEPMALGSAPSSPSSPTTNPNYLPPFLIGDNQAPSSNTPLSTEIRKNESFTSTPSDRSNLRQKLFSPSFVDTMQSPKQPTYNSNENRSGPPRQSLFDTIDIKRGVDKTLSDASKIGILTSPNEYSGFSKKFEESYRDESSLGLNESIRGIDRNQWITVFGFPSNAASVVLACFANYGTIVDKRFPTQGNWVHLKYNSPVEASKALSLNGKLISNNVMIGVSLYQCKEGDKENANTSLNMPIKVRSLRQSFVLPQNSNTVLSPENVPHKSTGIVTKAMEYVFGW</sequence>
<keyword evidence="4 12" id="KW-0813">Transport</keyword>
<feature type="compositionally biased region" description="Polar residues" evidence="13">
    <location>
        <begin position="69"/>
        <end position="87"/>
    </location>
</feature>
<dbReference type="InterPro" id="IPR035979">
    <property type="entry name" value="RBD_domain_sf"/>
</dbReference>
<evidence type="ECO:0000256" key="1">
    <source>
        <dbReference type="ARBA" id="ARBA00004567"/>
    </source>
</evidence>
<dbReference type="GO" id="GO:0031965">
    <property type="term" value="C:nuclear membrane"/>
    <property type="evidence" value="ECO:0007669"/>
    <property type="project" value="InterPro"/>
</dbReference>
<dbReference type="GO" id="GO:0044613">
    <property type="term" value="C:nuclear pore central transport channel"/>
    <property type="evidence" value="ECO:0007669"/>
    <property type="project" value="TreeGrafter"/>
</dbReference>
<comment type="similarity">
    <text evidence="2">Belongs to the Nup35 family.</text>
</comment>
<gene>
    <name evidence="15" type="ORF">RN001_007151</name>
</gene>